<evidence type="ECO:0000256" key="5">
    <source>
        <dbReference type="ARBA" id="ARBA00049660"/>
    </source>
</evidence>
<evidence type="ECO:0000256" key="3">
    <source>
        <dbReference type="ARBA" id="ARBA00022989"/>
    </source>
</evidence>
<protein>
    <submittedName>
        <fullName evidence="7">Formate/nitrite transporter family protein</fullName>
    </submittedName>
</protein>
<dbReference type="GO" id="GO:0005886">
    <property type="term" value="C:plasma membrane"/>
    <property type="evidence" value="ECO:0007669"/>
    <property type="project" value="TreeGrafter"/>
</dbReference>
<dbReference type="InterPro" id="IPR000292">
    <property type="entry name" value="For/NO2_transpt"/>
</dbReference>
<gene>
    <name evidence="7" type="ORF">IAB74_05040</name>
</gene>
<dbReference type="Pfam" id="PF01226">
    <property type="entry name" value="Form_Nir_trans"/>
    <property type="match status" value="1"/>
</dbReference>
<evidence type="ECO:0000313" key="8">
    <source>
        <dbReference type="Proteomes" id="UP000886796"/>
    </source>
</evidence>
<dbReference type="PROSITE" id="PS01005">
    <property type="entry name" value="FORMATE_NITRITE_TP_1"/>
    <property type="match status" value="1"/>
</dbReference>
<evidence type="ECO:0000256" key="2">
    <source>
        <dbReference type="ARBA" id="ARBA00022692"/>
    </source>
</evidence>
<dbReference type="InterPro" id="IPR023271">
    <property type="entry name" value="Aquaporin-like"/>
</dbReference>
<dbReference type="EMBL" id="DVFK01000070">
    <property type="protein sequence ID" value="HIQ67854.1"/>
    <property type="molecule type" value="Genomic_DNA"/>
</dbReference>
<feature type="transmembrane region" description="Helical" evidence="6">
    <location>
        <begin position="65"/>
        <end position="93"/>
    </location>
</feature>
<feature type="transmembrane region" description="Helical" evidence="6">
    <location>
        <begin position="152"/>
        <end position="172"/>
    </location>
</feature>
<sequence>MNLFTAAETANNYVTAGVGKTKYSIPKMLILGILAGLLIGFPSCVTEMATFSVTNTSMVRMISGLLFAFGLGTVILTGAELFTGNTLITMSLLEKKVTLPSMLKNWLFVYIGNFLGSMLLSAICAYFGWLSAGSNALAVSAMKMAVGKMTMPFQNAFFMGVLCNILVTIGVLMSLSGKDGTSRFLGAWVPVMFFVTCGFNHSIADMTYCMLGLFAKNVTAYASAAAEAGIALDSLTWGNYFVGNLIPVTLGNLLGGVAVGVTMWYAYVRKAAGKK</sequence>
<reference evidence="7" key="1">
    <citation type="submission" date="2020-10" db="EMBL/GenBank/DDBJ databases">
        <authorList>
            <person name="Gilroy R."/>
        </authorList>
    </citation>
    <scope>NUCLEOTIDE SEQUENCE</scope>
    <source>
        <strain evidence="7">13361</strain>
    </source>
</reference>
<dbReference type="Proteomes" id="UP000886796">
    <property type="component" value="Unassembled WGS sequence"/>
</dbReference>
<feature type="transmembrane region" description="Helical" evidence="6">
    <location>
        <begin position="184"/>
        <end position="204"/>
    </location>
</feature>
<comment type="caution">
    <text evidence="7">The sequence shown here is derived from an EMBL/GenBank/DDBJ whole genome shotgun (WGS) entry which is preliminary data.</text>
</comment>
<evidence type="ECO:0000256" key="4">
    <source>
        <dbReference type="ARBA" id="ARBA00023136"/>
    </source>
</evidence>
<proteinExistence type="inferred from homology"/>
<dbReference type="GO" id="GO:0015499">
    <property type="term" value="F:formate transmembrane transporter activity"/>
    <property type="evidence" value="ECO:0007669"/>
    <property type="project" value="TreeGrafter"/>
</dbReference>
<evidence type="ECO:0000256" key="1">
    <source>
        <dbReference type="ARBA" id="ARBA00004141"/>
    </source>
</evidence>
<dbReference type="InterPro" id="IPR024002">
    <property type="entry name" value="For/NO2_transpt_CS"/>
</dbReference>
<dbReference type="PANTHER" id="PTHR30520:SF6">
    <property type="entry name" value="FORMATE_NITRATE FAMILY TRANSPORTER (EUROFUNG)"/>
    <property type="match status" value="1"/>
</dbReference>
<reference evidence="7" key="2">
    <citation type="journal article" date="2021" name="PeerJ">
        <title>Extensive microbial diversity within the chicken gut microbiome revealed by metagenomics and culture.</title>
        <authorList>
            <person name="Gilroy R."/>
            <person name="Ravi A."/>
            <person name="Getino M."/>
            <person name="Pursley I."/>
            <person name="Horton D.L."/>
            <person name="Alikhan N.F."/>
            <person name="Baker D."/>
            <person name="Gharbi K."/>
            <person name="Hall N."/>
            <person name="Watson M."/>
            <person name="Adriaenssens E.M."/>
            <person name="Foster-Nyarko E."/>
            <person name="Jarju S."/>
            <person name="Secka A."/>
            <person name="Antonio M."/>
            <person name="Oren A."/>
            <person name="Chaudhuri R.R."/>
            <person name="La Ragione R."/>
            <person name="Hildebrand F."/>
            <person name="Pallen M.J."/>
        </authorList>
    </citation>
    <scope>NUCLEOTIDE SEQUENCE</scope>
    <source>
        <strain evidence="7">13361</strain>
    </source>
</reference>
<name>A0A9D0Z2R9_9FIRM</name>
<comment type="subcellular location">
    <subcellularLocation>
        <location evidence="1">Membrane</location>
        <topology evidence="1">Multi-pass membrane protein</topology>
    </subcellularLocation>
</comment>
<feature type="transmembrane region" description="Helical" evidence="6">
    <location>
        <begin position="29"/>
        <end position="53"/>
    </location>
</feature>
<dbReference type="Gene3D" id="1.20.1080.10">
    <property type="entry name" value="Glycerol uptake facilitator protein"/>
    <property type="match status" value="1"/>
</dbReference>
<feature type="transmembrane region" description="Helical" evidence="6">
    <location>
        <begin position="105"/>
        <end position="132"/>
    </location>
</feature>
<organism evidence="7 8">
    <name type="scientific">Candidatus Faecousia excrementigallinarum</name>
    <dbReference type="NCBI Taxonomy" id="2840806"/>
    <lineage>
        <taxon>Bacteria</taxon>
        <taxon>Bacillati</taxon>
        <taxon>Bacillota</taxon>
        <taxon>Clostridia</taxon>
        <taxon>Eubacteriales</taxon>
        <taxon>Oscillospiraceae</taxon>
        <taxon>Faecousia</taxon>
    </lineage>
</organism>
<dbReference type="PANTHER" id="PTHR30520">
    <property type="entry name" value="FORMATE TRANSPORTER-RELATED"/>
    <property type="match status" value="1"/>
</dbReference>
<keyword evidence="2 6" id="KW-0812">Transmembrane</keyword>
<evidence type="ECO:0000256" key="6">
    <source>
        <dbReference type="SAM" id="Phobius"/>
    </source>
</evidence>
<keyword evidence="4 6" id="KW-0472">Membrane</keyword>
<dbReference type="AlphaFoldDB" id="A0A9D0Z2R9"/>
<keyword evidence="3 6" id="KW-1133">Transmembrane helix</keyword>
<evidence type="ECO:0000313" key="7">
    <source>
        <dbReference type="EMBL" id="HIQ67854.1"/>
    </source>
</evidence>
<accession>A0A9D0Z2R9</accession>
<comment type="similarity">
    <text evidence="5">Belongs to the FNT transporter (TC 1.A.16) family.</text>
</comment>
<feature type="transmembrane region" description="Helical" evidence="6">
    <location>
        <begin position="245"/>
        <end position="267"/>
    </location>
</feature>